<dbReference type="AlphaFoldDB" id="A0A120MYP5"/>
<proteinExistence type="predicted"/>
<dbReference type="OrthoDB" id="663512at2"/>
<organism evidence="1 2">
    <name type="scientific">Mucilaginibacter gotjawali</name>
    <dbReference type="NCBI Taxonomy" id="1550579"/>
    <lineage>
        <taxon>Bacteria</taxon>
        <taxon>Pseudomonadati</taxon>
        <taxon>Bacteroidota</taxon>
        <taxon>Sphingobacteriia</taxon>
        <taxon>Sphingobacteriales</taxon>
        <taxon>Sphingobacteriaceae</taxon>
        <taxon>Mucilaginibacter</taxon>
    </lineage>
</organism>
<keyword evidence="2" id="KW-1185">Reference proteome</keyword>
<gene>
    <name evidence="1" type="ORF">MgSA37_01535</name>
</gene>
<evidence type="ECO:0000313" key="2">
    <source>
        <dbReference type="Proteomes" id="UP000218263"/>
    </source>
</evidence>
<dbReference type="EMBL" id="AP017313">
    <property type="protein sequence ID" value="BAU53368.1"/>
    <property type="molecule type" value="Genomic_DNA"/>
</dbReference>
<reference evidence="1 2" key="1">
    <citation type="submission" date="2015-12" db="EMBL/GenBank/DDBJ databases">
        <title>Genome sequence of Mucilaginibacter gotjawali.</title>
        <authorList>
            <person name="Lee J.S."/>
            <person name="Lee K.C."/>
            <person name="Kim K.K."/>
            <person name="Lee B.W."/>
        </authorList>
    </citation>
    <scope>NUCLEOTIDE SEQUENCE [LARGE SCALE GENOMIC DNA]</scope>
    <source>
        <strain evidence="1 2">SA3-7</strain>
    </source>
</reference>
<sequence length="148" mass="16677">MNEDIIKFARRQTCATISCINGNNKPYCFNCFYAFNSELGLLYFKSSADTRHSKLIKQNPFVAGTILPDKLKTLLVQGIQFEGELLAGDHPLAAHASANYHKEHPMALAMQGEIWTIQINHIKMTDSSKGFGKKIAWDREGKFEVVEI</sequence>
<dbReference type="Gene3D" id="2.30.110.10">
    <property type="entry name" value="Electron Transport, Fmn-binding Protein, Chain A"/>
    <property type="match status" value="1"/>
</dbReference>
<dbReference type="Proteomes" id="UP000218263">
    <property type="component" value="Chromosome"/>
</dbReference>
<dbReference type="InterPro" id="IPR012349">
    <property type="entry name" value="Split_barrel_FMN-bd"/>
</dbReference>
<accession>A0A120MYP5</accession>
<dbReference type="KEGG" id="mgot:MgSA37_01535"/>
<protein>
    <submittedName>
        <fullName evidence="1">Uncharacterized protein</fullName>
    </submittedName>
</protein>
<name>A0A120MYP5_9SPHI</name>
<dbReference type="RefSeq" id="WP_157750487.1">
    <property type="nucleotide sequence ID" value="NZ_AP017313.1"/>
</dbReference>
<evidence type="ECO:0000313" key="1">
    <source>
        <dbReference type="EMBL" id="BAU53368.1"/>
    </source>
</evidence>
<dbReference type="SUPFAM" id="SSF50475">
    <property type="entry name" value="FMN-binding split barrel"/>
    <property type="match status" value="1"/>
</dbReference>